<dbReference type="KEGG" id="ftj:FTUN_3899"/>
<protein>
    <submittedName>
        <fullName evidence="2">Uncharacterized protein</fullName>
    </submittedName>
</protein>
<sequence length="169" mass="18261">MARWAFLLTAFVALAAWAGAQGPVPPAPLSAEDKLRLLRANHALIENLVRDGVEMSKAGRPVDRAAHCRLASRSLVNAIREAARTEDAERVAELTGLYRTVVRDGLLPTLADAKRGVTPNSPADVALRKVRSDSVEDVKDLKTALPAVGNNQRVKDALKQLDELVEALK</sequence>
<keyword evidence="1" id="KW-0732">Signal</keyword>
<dbReference type="AlphaFoldDB" id="A0A6M5YTT6"/>
<dbReference type="Proteomes" id="UP000503447">
    <property type="component" value="Chromosome"/>
</dbReference>
<proteinExistence type="predicted"/>
<keyword evidence="3" id="KW-1185">Reference proteome</keyword>
<dbReference type="EMBL" id="CP053452">
    <property type="protein sequence ID" value="QJW96342.1"/>
    <property type="molecule type" value="Genomic_DNA"/>
</dbReference>
<evidence type="ECO:0000313" key="3">
    <source>
        <dbReference type="Proteomes" id="UP000503447"/>
    </source>
</evidence>
<organism evidence="2 3">
    <name type="scientific">Frigoriglobus tundricola</name>
    <dbReference type="NCBI Taxonomy" id="2774151"/>
    <lineage>
        <taxon>Bacteria</taxon>
        <taxon>Pseudomonadati</taxon>
        <taxon>Planctomycetota</taxon>
        <taxon>Planctomycetia</taxon>
        <taxon>Gemmatales</taxon>
        <taxon>Gemmataceae</taxon>
        <taxon>Frigoriglobus</taxon>
    </lineage>
</organism>
<feature type="signal peptide" evidence="1">
    <location>
        <begin position="1"/>
        <end position="20"/>
    </location>
</feature>
<gene>
    <name evidence="2" type="ORF">FTUN_3899</name>
</gene>
<dbReference type="RefSeq" id="WP_171471946.1">
    <property type="nucleotide sequence ID" value="NZ_CP053452.2"/>
</dbReference>
<evidence type="ECO:0000313" key="2">
    <source>
        <dbReference type="EMBL" id="QJW96342.1"/>
    </source>
</evidence>
<accession>A0A6M5YTT6</accession>
<feature type="chain" id="PRO_5026873305" evidence="1">
    <location>
        <begin position="21"/>
        <end position="169"/>
    </location>
</feature>
<evidence type="ECO:0000256" key="1">
    <source>
        <dbReference type="SAM" id="SignalP"/>
    </source>
</evidence>
<name>A0A6M5YTT6_9BACT</name>
<reference evidence="3" key="1">
    <citation type="submission" date="2020-05" db="EMBL/GenBank/DDBJ databases">
        <title>Frigoriglobus tundricola gen. nov., sp. nov., a psychrotolerant cellulolytic planctomycete of the family Gemmataceae with two divergent copies of 16S rRNA gene.</title>
        <authorList>
            <person name="Kulichevskaya I.S."/>
            <person name="Ivanova A.A."/>
            <person name="Naumoff D.G."/>
            <person name="Beletsky A.V."/>
            <person name="Rijpstra W.I.C."/>
            <person name="Sinninghe Damste J.S."/>
            <person name="Mardanov A.V."/>
            <person name="Ravin N.V."/>
            <person name="Dedysh S.N."/>
        </authorList>
    </citation>
    <scope>NUCLEOTIDE SEQUENCE [LARGE SCALE GENOMIC DNA]</scope>
    <source>
        <strain evidence="3">PL17</strain>
    </source>
</reference>